<evidence type="ECO:0000313" key="1">
    <source>
        <dbReference type="EMBL" id="HJB56751.1"/>
    </source>
</evidence>
<dbReference type="AlphaFoldDB" id="A0A9D2M9N1"/>
<reference evidence="1" key="2">
    <citation type="submission" date="2021-04" db="EMBL/GenBank/DDBJ databases">
        <authorList>
            <person name="Gilroy R."/>
        </authorList>
    </citation>
    <scope>NUCLEOTIDE SEQUENCE</scope>
    <source>
        <strain evidence="1">CHK189-11263</strain>
    </source>
</reference>
<dbReference type="EMBL" id="DWYC01000046">
    <property type="protein sequence ID" value="HJB56751.1"/>
    <property type="molecule type" value="Genomic_DNA"/>
</dbReference>
<reference evidence="1" key="1">
    <citation type="journal article" date="2021" name="PeerJ">
        <title>Extensive microbial diversity within the chicken gut microbiome revealed by metagenomics and culture.</title>
        <authorList>
            <person name="Gilroy R."/>
            <person name="Ravi A."/>
            <person name="Getino M."/>
            <person name="Pursley I."/>
            <person name="Horton D.L."/>
            <person name="Alikhan N.F."/>
            <person name="Baker D."/>
            <person name="Gharbi K."/>
            <person name="Hall N."/>
            <person name="Watson M."/>
            <person name="Adriaenssens E.M."/>
            <person name="Foster-Nyarko E."/>
            <person name="Jarju S."/>
            <person name="Secka A."/>
            <person name="Antonio M."/>
            <person name="Oren A."/>
            <person name="Chaudhuri R.R."/>
            <person name="La Ragione R."/>
            <person name="Hildebrand F."/>
            <person name="Pallen M.J."/>
        </authorList>
    </citation>
    <scope>NUCLEOTIDE SEQUENCE</scope>
    <source>
        <strain evidence="1">CHK189-11263</strain>
    </source>
</reference>
<sequence>MKRKLFGAVLRRYGQPVERTNAAGETAAGRAFVQPLAEQGSGALQVRPTPIGTRRGDRFLYLGEAGLPLAAGDYVECRGGRYRVSCAHPIQVGEDLSHWWGILRPQAEDTP</sequence>
<gene>
    <name evidence="1" type="ORF">H9714_04275</name>
</gene>
<organism evidence="1 2">
    <name type="scientific">Candidatus Flavonifractor intestinipullorum</name>
    <dbReference type="NCBI Taxonomy" id="2838587"/>
    <lineage>
        <taxon>Bacteria</taxon>
        <taxon>Bacillati</taxon>
        <taxon>Bacillota</taxon>
        <taxon>Clostridia</taxon>
        <taxon>Eubacteriales</taxon>
        <taxon>Oscillospiraceae</taxon>
        <taxon>Flavonifractor</taxon>
    </lineage>
</organism>
<comment type="caution">
    <text evidence="1">The sequence shown here is derived from an EMBL/GenBank/DDBJ whole genome shotgun (WGS) entry which is preliminary data.</text>
</comment>
<name>A0A9D2M9N1_9FIRM</name>
<evidence type="ECO:0000313" key="2">
    <source>
        <dbReference type="Proteomes" id="UP000824208"/>
    </source>
</evidence>
<protein>
    <submittedName>
        <fullName evidence="1">Uncharacterized protein</fullName>
    </submittedName>
</protein>
<dbReference type="Proteomes" id="UP000824208">
    <property type="component" value="Unassembled WGS sequence"/>
</dbReference>
<accession>A0A9D2M9N1</accession>
<proteinExistence type="predicted"/>